<feature type="region of interest" description="Disordered" evidence="1">
    <location>
        <begin position="1"/>
        <end position="38"/>
    </location>
</feature>
<feature type="compositionally biased region" description="Low complexity" evidence="1">
    <location>
        <begin position="51"/>
        <end position="61"/>
    </location>
</feature>
<feature type="compositionally biased region" description="Basic residues" evidence="1">
    <location>
        <begin position="21"/>
        <end position="30"/>
    </location>
</feature>
<comment type="caution">
    <text evidence="2">The sequence shown here is derived from an EMBL/GenBank/DDBJ whole genome shotgun (WGS) entry which is preliminary data.</text>
</comment>
<feature type="region of interest" description="Disordered" evidence="1">
    <location>
        <begin position="51"/>
        <end position="86"/>
    </location>
</feature>
<evidence type="ECO:0008006" key="4">
    <source>
        <dbReference type="Google" id="ProtNLM"/>
    </source>
</evidence>
<sequence length="86" mass="9079">MSRLPPSHLTISGVNYPRVSPKARKALRKKAREDEALAQQQRDVVLADLSGSGVPVSISGSQPDPELVSKSAPVDKGPDADSTTES</sequence>
<dbReference type="EMBL" id="JAIVGD010000011">
    <property type="protein sequence ID" value="KAH0769612.1"/>
    <property type="molecule type" value="Genomic_DNA"/>
</dbReference>
<protein>
    <recommendedName>
        <fullName evidence="4">Integrase core domain containing protein</fullName>
    </recommendedName>
</protein>
<organism evidence="2 3">
    <name type="scientific">Solanum tuberosum</name>
    <name type="common">Potato</name>
    <dbReference type="NCBI Taxonomy" id="4113"/>
    <lineage>
        <taxon>Eukaryota</taxon>
        <taxon>Viridiplantae</taxon>
        <taxon>Streptophyta</taxon>
        <taxon>Embryophyta</taxon>
        <taxon>Tracheophyta</taxon>
        <taxon>Spermatophyta</taxon>
        <taxon>Magnoliopsida</taxon>
        <taxon>eudicotyledons</taxon>
        <taxon>Gunneridae</taxon>
        <taxon>Pentapetalae</taxon>
        <taxon>asterids</taxon>
        <taxon>lamiids</taxon>
        <taxon>Solanales</taxon>
        <taxon>Solanaceae</taxon>
        <taxon>Solanoideae</taxon>
        <taxon>Solaneae</taxon>
        <taxon>Solanum</taxon>
    </lineage>
</organism>
<reference evidence="2 3" key="1">
    <citation type="journal article" date="2021" name="bioRxiv">
        <title>Chromosome-scale and haplotype-resolved genome assembly of a tetraploid potato cultivar.</title>
        <authorList>
            <person name="Sun H."/>
            <person name="Jiao W.-B."/>
            <person name="Krause K."/>
            <person name="Campoy J.A."/>
            <person name="Goel M."/>
            <person name="Folz-Donahue K."/>
            <person name="Kukat C."/>
            <person name="Huettel B."/>
            <person name="Schneeberger K."/>
        </authorList>
    </citation>
    <scope>NUCLEOTIDE SEQUENCE [LARGE SCALE GENOMIC DNA]</scope>
    <source>
        <strain evidence="2">SolTubOtavaFocal</strain>
        <tissue evidence="2">Leaves</tissue>
    </source>
</reference>
<evidence type="ECO:0000313" key="3">
    <source>
        <dbReference type="Proteomes" id="UP000826656"/>
    </source>
</evidence>
<keyword evidence="3" id="KW-1185">Reference proteome</keyword>
<evidence type="ECO:0000256" key="1">
    <source>
        <dbReference type="SAM" id="MobiDB-lite"/>
    </source>
</evidence>
<dbReference type="Proteomes" id="UP000826656">
    <property type="component" value="Unassembled WGS sequence"/>
</dbReference>
<gene>
    <name evidence="2" type="ORF">KY290_013593</name>
</gene>
<accession>A0ABQ7VM46</accession>
<name>A0ABQ7VM46_SOLTU</name>
<evidence type="ECO:0000313" key="2">
    <source>
        <dbReference type="EMBL" id="KAH0769612.1"/>
    </source>
</evidence>
<proteinExistence type="predicted"/>